<reference evidence="2" key="1">
    <citation type="submission" date="2016-12" db="EMBL/GenBank/DDBJ databases">
        <authorList>
            <person name="Gulvik C.A."/>
        </authorList>
    </citation>
    <scope>NUCLEOTIDE SEQUENCE [LARGE SCALE GENOMIC DNA]</scope>
    <source>
        <strain evidence="2">ATCC 51725</strain>
    </source>
</reference>
<name>A0A1Q8EBD0_STRAI</name>
<dbReference type="RefSeq" id="WP_075099867.1">
    <property type="nucleotide sequence ID" value="NZ_MSJL01000054.1"/>
</dbReference>
<sequence>MSAKMGRPLKSDKPRVKNIGFRVTDEQFEMLEECVRLTGKSKTDIIALGLEKVYQELKG</sequence>
<dbReference type="AlphaFoldDB" id="A0A1Q8EBD0"/>
<evidence type="ECO:0000313" key="1">
    <source>
        <dbReference type="EMBL" id="OLF49102.1"/>
    </source>
</evidence>
<dbReference type="Proteomes" id="UP000186437">
    <property type="component" value="Unassembled WGS sequence"/>
</dbReference>
<gene>
    <name evidence="1" type="ORF">BU200_09185</name>
</gene>
<accession>A0A1Q8EBD0</accession>
<dbReference type="OrthoDB" id="9804551at2"/>
<proteinExistence type="predicted"/>
<protein>
    <recommendedName>
        <fullName evidence="3">CopG family transcriptional regulator</fullName>
    </recommendedName>
</protein>
<evidence type="ECO:0000313" key="2">
    <source>
        <dbReference type="Proteomes" id="UP000186437"/>
    </source>
</evidence>
<comment type="caution">
    <text evidence="1">The sequence shown here is derived from an EMBL/GenBank/DDBJ whole genome shotgun (WGS) entry which is preliminary data.</text>
</comment>
<dbReference type="EMBL" id="MSJL01000054">
    <property type="protein sequence ID" value="OLF49102.1"/>
    <property type="molecule type" value="Genomic_DNA"/>
</dbReference>
<evidence type="ECO:0008006" key="3">
    <source>
        <dbReference type="Google" id="ProtNLM"/>
    </source>
</evidence>
<keyword evidence="2" id="KW-1185">Reference proteome</keyword>
<organism evidence="1 2">
    <name type="scientific">Streptococcus acidominimus</name>
    <dbReference type="NCBI Taxonomy" id="1326"/>
    <lineage>
        <taxon>Bacteria</taxon>
        <taxon>Bacillati</taxon>
        <taxon>Bacillota</taxon>
        <taxon>Bacilli</taxon>
        <taxon>Lactobacillales</taxon>
        <taxon>Streptococcaceae</taxon>
        <taxon>Streptococcus</taxon>
    </lineage>
</organism>